<keyword evidence="7" id="KW-1185">Reference proteome</keyword>
<dbReference type="InterPro" id="IPR050109">
    <property type="entry name" value="HTH-type_TetR-like_transc_reg"/>
</dbReference>
<feature type="DNA-binding region" description="H-T-H motif" evidence="4">
    <location>
        <begin position="36"/>
        <end position="55"/>
    </location>
</feature>
<reference evidence="6" key="1">
    <citation type="submission" date="2022-12" db="EMBL/GenBank/DDBJ databases">
        <title>Gycomyces niveus sp.nov.,a novel actinomycete isolated from soil in Shouguan.</title>
        <authorList>
            <person name="Yang X."/>
        </authorList>
    </citation>
    <scope>NUCLEOTIDE SEQUENCE</scope>
    <source>
        <strain evidence="6">NEAU-A15</strain>
    </source>
</reference>
<dbReference type="PROSITE" id="PS50977">
    <property type="entry name" value="HTH_TETR_2"/>
    <property type="match status" value="1"/>
</dbReference>
<organism evidence="6 7">
    <name type="scientific">Glycomyces luteolus</name>
    <dbReference type="NCBI Taxonomy" id="2670330"/>
    <lineage>
        <taxon>Bacteria</taxon>
        <taxon>Bacillati</taxon>
        <taxon>Actinomycetota</taxon>
        <taxon>Actinomycetes</taxon>
        <taxon>Glycomycetales</taxon>
        <taxon>Glycomycetaceae</taxon>
        <taxon>Glycomyces</taxon>
    </lineage>
</organism>
<keyword evidence="3" id="KW-0804">Transcription</keyword>
<evidence type="ECO:0000256" key="3">
    <source>
        <dbReference type="ARBA" id="ARBA00023163"/>
    </source>
</evidence>
<name>A0A9X3PNM0_9ACTN</name>
<accession>A0A9X3PNM0</accession>
<protein>
    <submittedName>
        <fullName evidence="6">TetR/AcrR family transcriptional regulator C-terminal ligand-binding domain-containing protein</fullName>
    </submittedName>
</protein>
<sequence length="200" mass="21503">MADTGARTRRRGKALLDAIYAAAVEEAAAAGPGRLTMDAIAKRAATARTTLYRRWSDPLDLLLEALAELHPVEQPDPGAHDLRGDLIASLRLMTDWSSSAAGRAVMAIVADPARDPAVVEALFERVFARRGGTFTQTVLRHYAEHGRLDPDRLTPVVLDIGEALVTKRMIDTGTAPDDAYLAAIVDQAILPAVGPETETR</sequence>
<dbReference type="Gene3D" id="1.10.357.10">
    <property type="entry name" value="Tetracycline Repressor, domain 2"/>
    <property type="match status" value="1"/>
</dbReference>
<evidence type="ECO:0000259" key="5">
    <source>
        <dbReference type="PROSITE" id="PS50977"/>
    </source>
</evidence>
<dbReference type="Pfam" id="PF00440">
    <property type="entry name" value="TetR_N"/>
    <property type="match status" value="1"/>
</dbReference>
<dbReference type="InterPro" id="IPR036271">
    <property type="entry name" value="Tet_transcr_reg_TetR-rel_C_sf"/>
</dbReference>
<evidence type="ECO:0000256" key="2">
    <source>
        <dbReference type="ARBA" id="ARBA00023125"/>
    </source>
</evidence>
<dbReference type="AlphaFoldDB" id="A0A9X3PNM0"/>
<proteinExistence type="predicted"/>
<dbReference type="InterPro" id="IPR001647">
    <property type="entry name" value="HTH_TetR"/>
</dbReference>
<dbReference type="GO" id="GO:0000976">
    <property type="term" value="F:transcription cis-regulatory region binding"/>
    <property type="evidence" value="ECO:0007669"/>
    <property type="project" value="TreeGrafter"/>
</dbReference>
<dbReference type="Pfam" id="PF16859">
    <property type="entry name" value="TetR_C_11"/>
    <property type="match status" value="1"/>
</dbReference>
<evidence type="ECO:0000256" key="4">
    <source>
        <dbReference type="PROSITE-ProRule" id="PRU00335"/>
    </source>
</evidence>
<dbReference type="InterPro" id="IPR011075">
    <property type="entry name" value="TetR_C"/>
</dbReference>
<dbReference type="PANTHER" id="PTHR30055">
    <property type="entry name" value="HTH-TYPE TRANSCRIPTIONAL REGULATOR RUTR"/>
    <property type="match status" value="1"/>
</dbReference>
<dbReference type="InterPro" id="IPR009057">
    <property type="entry name" value="Homeodomain-like_sf"/>
</dbReference>
<dbReference type="GO" id="GO:0003700">
    <property type="term" value="F:DNA-binding transcription factor activity"/>
    <property type="evidence" value="ECO:0007669"/>
    <property type="project" value="TreeGrafter"/>
</dbReference>
<dbReference type="SUPFAM" id="SSF46689">
    <property type="entry name" value="Homeodomain-like"/>
    <property type="match status" value="1"/>
</dbReference>
<dbReference type="RefSeq" id="WP_270112304.1">
    <property type="nucleotide sequence ID" value="NZ_JAPZVP010000021.1"/>
</dbReference>
<keyword evidence="2 4" id="KW-0238">DNA-binding</keyword>
<keyword evidence="1" id="KW-0805">Transcription regulation</keyword>
<evidence type="ECO:0000256" key="1">
    <source>
        <dbReference type="ARBA" id="ARBA00023015"/>
    </source>
</evidence>
<dbReference type="Gene3D" id="1.10.10.60">
    <property type="entry name" value="Homeodomain-like"/>
    <property type="match status" value="1"/>
</dbReference>
<dbReference type="SUPFAM" id="SSF48498">
    <property type="entry name" value="Tetracyclin repressor-like, C-terminal domain"/>
    <property type="match status" value="1"/>
</dbReference>
<dbReference type="EMBL" id="JAPZVP010000021">
    <property type="protein sequence ID" value="MDA1362240.1"/>
    <property type="molecule type" value="Genomic_DNA"/>
</dbReference>
<gene>
    <name evidence="6" type="ORF">O1R50_21625</name>
</gene>
<dbReference type="PANTHER" id="PTHR30055:SF148">
    <property type="entry name" value="TETR-FAMILY TRANSCRIPTIONAL REGULATOR"/>
    <property type="match status" value="1"/>
</dbReference>
<evidence type="ECO:0000313" key="6">
    <source>
        <dbReference type="EMBL" id="MDA1362240.1"/>
    </source>
</evidence>
<comment type="caution">
    <text evidence="6">The sequence shown here is derived from an EMBL/GenBank/DDBJ whole genome shotgun (WGS) entry which is preliminary data.</text>
</comment>
<feature type="domain" description="HTH tetR-type" evidence="5">
    <location>
        <begin position="13"/>
        <end position="73"/>
    </location>
</feature>
<evidence type="ECO:0000313" key="7">
    <source>
        <dbReference type="Proteomes" id="UP001146067"/>
    </source>
</evidence>
<dbReference type="Proteomes" id="UP001146067">
    <property type="component" value="Unassembled WGS sequence"/>
</dbReference>